<dbReference type="AlphaFoldDB" id="A0A8J2SA00"/>
<reference evidence="1" key="1">
    <citation type="submission" date="2021-11" db="EMBL/GenBank/DDBJ databases">
        <authorList>
            <consortium name="Genoscope - CEA"/>
            <person name="William W."/>
        </authorList>
    </citation>
    <scope>NUCLEOTIDE SEQUENCE</scope>
</reference>
<evidence type="ECO:0000313" key="1">
    <source>
        <dbReference type="EMBL" id="CAH0366342.1"/>
    </source>
</evidence>
<name>A0A8J2SA00_9STRA</name>
<gene>
    <name evidence="1" type="ORF">PECAL_1P28290</name>
</gene>
<comment type="caution">
    <text evidence="1">The sequence shown here is derived from an EMBL/GenBank/DDBJ whole genome shotgun (WGS) entry which is preliminary data.</text>
</comment>
<dbReference type="Proteomes" id="UP000789595">
    <property type="component" value="Unassembled WGS sequence"/>
</dbReference>
<evidence type="ECO:0000313" key="2">
    <source>
        <dbReference type="Proteomes" id="UP000789595"/>
    </source>
</evidence>
<protein>
    <submittedName>
        <fullName evidence="1">Uncharacterized protein</fullName>
    </submittedName>
</protein>
<organism evidence="1 2">
    <name type="scientific">Pelagomonas calceolata</name>
    <dbReference type="NCBI Taxonomy" id="35677"/>
    <lineage>
        <taxon>Eukaryota</taxon>
        <taxon>Sar</taxon>
        <taxon>Stramenopiles</taxon>
        <taxon>Ochrophyta</taxon>
        <taxon>Pelagophyceae</taxon>
        <taxon>Pelagomonadales</taxon>
        <taxon>Pelagomonadaceae</taxon>
        <taxon>Pelagomonas</taxon>
    </lineage>
</organism>
<sequence>MPKQGDQPAPKGPPPRLIDLWRSDPSETIAAFLPLKAIATMAVSRRFRDRHPTILFSVARRHGALAAGTGALLDAVVATGRDWSRFSSDSANDAWDTLSPALSEGRFTCTTNTSGGNRHIQIGTTVATGHGGGLVRMFDSADRLCLRRVKYRFSFSDPGAGSHGFAYFCLNDDGGLFVSRTSTGGYELKSFVQTEEEQFPPVEPDTWYDVDLTYDWTTALGNNTLWVDVVVKGEDEIKYRTRCSCEPLTAITLYNFGPGVARYTAIEVNYSKQTSRDRSFASWTME</sequence>
<accession>A0A8J2SA00</accession>
<dbReference type="EMBL" id="CAKKNE010000001">
    <property type="protein sequence ID" value="CAH0366342.1"/>
    <property type="molecule type" value="Genomic_DNA"/>
</dbReference>
<proteinExistence type="predicted"/>
<keyword evidence="2" id="KW-1185">Reference proteome</keyword>